<organism evidence="1 2">
    <name type="scientific">Actibacterium atlanticum</name>
    <dbReference type="NCBI Taxonomy" id="1461693"/>
    <lineage>
        <taxon>Bacteria</taxon>
        <taxon>Pseudomonadati</taxon>
        <taxon>Pseudomonadota</taxon>
        <taxon>Alphaproteobacteria</taxon>
        <taxon>Rhodobacterales</taxon>
        <taxon>Roseobacteraceae</taxon>
        <taxon>Actibacterium</taxon>
    </lineage>
</organism>
<keyword evidence="2" id="KW-1185">Reference proteome</keyword>
<dbReference type="Proteomes" id="UP000024836">
    <property type="component" value="Unassembled WGS sequence"/>
</dbReference>
<dbReference type="eggNOG" id="ENOG5032SGB">
    <property type="taxonomic scope" value="Bacteria"/>
</dbReference>
<evidence type="ECO:0000313" key="2">
    <source>
        <dbReference type="Proteomes" id="UP000024836"/>
    </source>
</evidence>
<sequence>MSVDATFEDGAERPLNLTAADAEDLQVISTLAQDAILPVTEMKYQSAARRFALLINRFRWEDKTAAERLGRAYERVQAVLAIDDVQAVRTQGFDRSDSDLVLSVLSIAFEPGDDGEGQVVLTLAGDGAIALDVECLNITLRDVTRPYIAPSRKAPEHD</sequence>
<comment type="caution">
    <text evidence="1">The sequence shown here is derived from an EMBL/GenBank/DDBJ whole genome shotgun (WGS) entry which is preliminary data.</text>
</comment>
<dbReference type="InterPro" id="IPR021335">
    <property type="entry name" value="DUF2948"/>
</dbReference>
<evidence type="ECO:0008006" key="3">
    <source>
        <dbReference type="Google" id="ProtNLM"/>
    </source>
</evidence>
<name>A0A058ZLL8_9RHOB</name>
<protein>
    <recommendedName>
        <fullName evidence="3">DUF2948 family protein</fullName>
    </recommendedName>
</protein>
<accession>A0A058ZLL8</accession>
<dbReference type="OrthoDB" id="9806367at2"/>
<reference evidence="1 2" key="1">
    <citation type="submission" date="2013-04" db="EMBL/GenBank/DDBJ databases">
        <title>Shimia sp. 22II-S11-Z10 Genome Sequencing.</title>
        <authorList>
            <person name="Lai Q."/>
            <person name="Li G."/>
            <person name="Shao Z."/>
        </authorList>
    </citation>
    <scope>NUCLEOTIDE SEQUENCE [LARGE SCALE GENOMIC DNA]</scope>
    <source>
        <strain evidence="2">22II-S11-Z10</strain>
    </source>
</reference>
<dbReference type="Pfam" id="PF11164">
    <property type="entry name" value="DUF2948"/>
    <property type="match status" value="1"/>
</dbReference>
<dbReference type="RefSeq" id="WP_035250904.1">
    <property type="nucleotide sequence ID" value="NZ_AQQY01000005.1"/>
</dbReference>
<proteinExistence type="predicted"/>
<dbReference type="PATRIC" id="fig|1461693.3.peg.1951"/>
<evidence type="ECO:0000313" key="1">
    <source>
        <dbReference type="EMBL" id="KCV82092.1"/>
    </source>
</evidence>
<dbReference type="AlphaFoldDB" id="A0A058ZLL8"/>
<dbReference type="STRING" id="1461693.ATO10_09603"/>
<dbReference type="EMBL" id="AQQY01000005">
    <property type="protein sequence ID" value="KCV82092.1"/>
    <property type="molecule type" value="Genomic_DNA"/>
</dbReference>
<gene>
    <name evidence="1" type="ORF">ATO10_09603</name>
</gene>